<organism evidence="1 2">
    <name type="scientific">Amycolatopsis cihanbeyliensis</name>
    <dbReference type="NCBI Taxonomy" id="1128664"/>
    <lineage>
        <taxon>Bacteria</taxon>
        <taxon>Bacillati</taxon>
        <taxon>Actinomycetota</taxon>
        <taxon>Actinomycetes</taxon>
        <taxon>Pseudonocardiales</taxon>
        <taxon>Pseudonocardiaceae</taxon>
        <taxon>Amycolatopsis</taxon>
    </lineage>
</organism>
<dbReference type="OrthoDB" id="5188793at2"/>
<keyword evidence="2" id="KW-1185">Reference proteome</keyword>
<dbReference type="Proteomes" id="UP000320876">
    <property type="component" value="Unassembled WGS sequence"/>
</dbReference>
<dbReference type="AlphaFoldDB" id="A0A542DNT7"/>
<gene>
    <name evidence="1" type="ORF">FB471_4572</name>
</gene>
<proteinExistence type="predicted"/>
<evidence type="ECO:0008006" key="3">
    <source>
        <dbReference type="Google" id="ProtNLM"/>
    </source>
</evidence>
<dbReference type="RefSeq" id="WP_142000406.1">
    <property type="nucleotide sequence ID" value="NZ_VFML01000001.1"/>
</dbReference>
<dbReference type="EMBL" id="VFML01000001">
    <property type="protein sequence ID" value="TQJ04763.1"/>
    <property type="molecule type" value="Genomic_DNA"/>
</dbReference>
<reference evidence="1 2" key="1">
    <citation type="submission" date="2019-06" db="EMBL/GenBank/DDBJ databases">
        <title>Sequencing the genomes of 1000 actinobacteria strains.</title>
        <authorList>
            <person name="Klenk H.-P."/>
        </authorList>
    </citation>
    <scope>NUCLEOTIDE SEQUENCE [LARGE SCALE GENOMIC DNA]</scope>
    <source>
        <strain evidence="1 2">DSM 45679</strain>
    </source>
</reference>
<name>A0A542DNT7_AMYCI</name>
<evidence type="ECO:0000313" key="1">
    <source>
        <dbReference type="EMBL" id="TQJ04763.1"/>
    </source>
</evidence>
<accession>A0A542DNT7</accession>
<comment type="caution">
    <text evidence="1">The sequence shown here is derived from an EMBL/GenBank/DDBJ whole genome shotgun (WGS) entry which is preliminary data.</text>
</comment>
<evidence type="ECO:0000313" key="2">
    <source>
        <dbReference type="Proteomes" id="UP000320876"/>
    </source>
</evidence>
<sequence length="124" mass="12877">MADSGAGFGVDLYQLEQVAKNHLPTAGMVYGNAIGKIESAKTALGGMSAVPPEFHGDSGSVAQAYDQLHGAIGGVLESTRTSLDETATALHKAVTLYAENDRAAGDKLNKLIEDHGMPKPELTP</sequence>
<protein>
    <recommendedName>
        <fullName evidence="3">Excreted virulence factor EspC (Type VII ESX diderm)</fullName>
    </recommendedName>
</protein>